<name>A0A3M2W0H6_PSEYM</name>
<evidence type="ECO:0000313" key="2">
    <source>
        <dbReference type="Proteomes" id="UP000282378"/>
    </source>
</evidence>
<organism evidence="1 2">
    <name type="scientific">Pseudomonas syringae pv. maculicola</name>
    <dbReference type="NCBI Taxonomy" id="59511"/>
    <lineage>
        <taxon>Bacteria</taxon>
        <taxon>Pseudomonadati</taxon>
        <taxon>Pseudomonadota</taxon>
        <taxon>Gammaproteobacteria</taxon>
        <taxon>Pseudomonadales</taxon>
        <taxon>Pseudomonadaceae</taxon>
        <taxon>Pseudomonas</taxon>
    </lineage>
</organism>
<reference evidence="1 2" key="1">
    <citation type="submission" date="2018-08" db="EMBL/GenBank/DDBJ databases">
        <title>Recombination of ecologically and evolutionarily significant loci maintains genetic cohesion in the Pseudomonas syringae species complex.</title>
        <authorList>
            <person name="Dillon M."/>
            <person name="Thakur S."/>
            <person name="Almeida R.N.D."/>
            <person name="Weir B.S."/>
            <person name="Guttman D.S."/>
        </authorList>
    </citation>
    <scope>NUCLEOTIDE SEQUENCE [LARGE SCALE GENOMIC DNA]</scope>
    <source>
        <strain evidence="1 2">88_10</strain>
    </source>
</reference>
<comment type="caution">
    <text evidence="1">The sequence shown here is derived from an EMBL/GenBank/DDBJ whole genome shotgun (WGS) entry which is preliminary data.</text>
</comment>
<dbReference type="EMBL" id="RBNL01003752">
    <property type="protein sequence ID" value="RML45039.1"/>
    <property type="molecule type" value="Genomic_DNA"/>
</dbReference>
<dbReference type="AlphaFoldDB" id="A0A3M2W0H6"/>
<proteinExistence type="predicted"/>
<accession>A0A3M2W0H6</accession>
<sequence length="34" mass="3694">MANSAPSRLRARKGFVESMVHPYCCESLVIGVKG</sequence>
<dbReference type="Proteomes" id="UP000282378">
    <property type="component" value="Unassembled WGS sequence"/>
</dbReference>
<gene>
    <name evidence="1" type="ORF">APX70_200263</name>
</gene>
<evidence type="ECO:0000313" key="1">
    <source>
        <dbReference type="EMBL" id="RML45039.1"/>
    </source>
</evidence>
<protein>
    <submittedName>
        <fullName evidence="1">Uncharacterized protein</fullName>
    </submittedName>
</protein>